<dbReference type="InterPro" id="IPR050122">
    <property type="entry name" value="RTK"/>
</dbReference>
<comment type="catalytic activity">
    <reaction evidence="5">
        <text>L-tyrosyl-[protein] + ATP = O-phospho-L-tyrosyl-[protein] + ADP + H(+)</text>
        <dbReference type="Rhea" id="RHEA:10596"/>
        <dbReference type="Rhea" id="RHEA-COMP:10136"/>
        <dbReference type="Rhea" id="RHEA-COMP:20101"/>
        <dbReference type="ChEBI" id="CHEBI:15378"/>
        <dbReference type="ChEBI" id="CHEBI:30616"/>
        <dbReference type="ChEBI" id="CHEBI:46858"/>
        <dbReference type="ChEBI" id="CHEBI:61978"/>
        <dbReference type="ChEBI" id="CHEBI:456216"/>
        <dbReference type="EC" id="2.7.10.1"/>
    </reaction>
</comment>
<name>A0A1I8HMV6_9PLAT</name>
<keyword evidence="2 7" id="KW-0812">Transmembrane</keyword>
<dbReference type="Gene3D" id="1.10.510.10">
    <property type="entry name" value="Transferase(Phosphotransferase) domain 1"/>
    <property type="match status" value="1"/>
</dbReference>
<dbReference type="Pfam" id="PF01094">
    <property type="entry name" value="ANF_receptor"/>
    <property type="match status" value="1"/>
</dbReference>
<dbReference type="InterPro" id="IPR011009">
    <property type="entry name" value="Kinase-like_dom_sf"/>
</dbReference>
<evidence type="ECO:0000256" key="8">
    <source>
        <dbReference type="SAM" id="SignalP"/>
    </source>
</evidence>
<keyword evidence="8" id="KW-0732">Signal</keyword>
<dbReference type="Gene3D" id="3.40.50.2300">
    <property type="match status" value="2"/>
</dbReference>
<feature type="chain" id="PRO_5009320290" evidence="8">
    <location>
        <begin position="27"/>
        <end position="1587"/>
    </location>
</feature>
<keyword evidence="3 7" id="KW-1133">Transmembrane helix</keyword>
<dbReference type="PRINTS" id="PR00109">
    <property type="entry name" value="TYRKINASE"/>
</dbReference>
<dbReference type="PROSITE" id="PS00109">
    <property type="entry name" value="PROTEIN_KINASE_TYR"/>
    <property type="match status" value="1"/>
</dbReference>
<dbReference type="GO" id="GO:0005886">
    <property type="term" value="C:plasma membrane"/>
    <property type="evidence" value="ECO:0007669"/>
    <property type="project" value="TreeGrafter"/>
</dbReference>
<accession>A0A1I8HMV6</accession>
<feature type="binding site" evidence="6">
    <location>
        <position position="782"/>
    </location>
    <ligand>
        <name>ATP</name>
        <dbReference type="ChEBI" id="CHEBI:30616"/>
    </ligand>
</feature>
<evidence type="ECO:0000256" key="2">
    <source>
        <dbReference type="ARBA" id="ARBA00022692"/>
    </source>
</evidence>
<feature type="transmembrane region" description="Helical" evidence="7">
    <location>
        <begin position="695"/>
        <end position="718"/>
    </location>
</feature>
<dbReference type="SUPFAM" id="SSF56112">
    <property type="entry name" value="Protein kinase-like (PK-like)"/>
    <property type="match status" value="1"/>
</dbReference>
<dbReference type="SMART" id="SM00219">
    <property type="entry name" value="TyrKc"/>
    <property type="match status" value="1"/>
</dbReference>
<evidence type="ECO:0000313" key="10">
    <source>
        <dbReference type="Proteomes" id="UP000095280"/>
    </source>
</evidence>
<reference evidence="11" key="1">
    <citation type="submission" date="2016-11" db="UniProtKB">
        <authorList>
            <consortium name="WormBaseParasite"/>
        </authorList>
    </citation>
    <scope>IDENTIFICATION</scope>
</reference>
<dbReference type="GO" id="GO:0005524">
    <property type="term" value="F:ATP binding"/>
    <property type="evidence" value="ECO:0007669"/>
    <property type="project" value="UniProtKB-UniRule"/>
</dbReference>
<comment type="subcellular location">
    <subcellularLocation>
        <location evidence="1">Membrane</location>
        <topology evidence="1">Single-pass membrane protein</topology>
    </subcellularLocation>
</comment>
<dbReference type="Pfam" id="PF07714">
    <property type="entry name" value="PK_Tyr_Ser-Thr"/>
    <property type="match status" value="1"/>
</dbReference>
<dbReference type="InterPro" id="IPR017441">
    <property type="entry name" value="Protein_kinase_ATP_BS"/>
</dbReference>
<dbReference type="PANTHER" id="PTHR24416">
    <property type="entry name" value="TYROSINE-PROTEIN KINASE RECEPTOR"/>
    <property type="match status" value="1"/>
</dbReference>
<dbReference type="InterPro" id="IPR001828">
    <property type="entry name" value="ANF_lig-bd_rcpt"/>
</dbReference>
<dbReference type="WBParaSite" id="maker-uti_cns_0006894-snap-gene-0.2-mRNA-1">
    <property type="protein sequence ID" value="maker-uti_cns_0006894-snap-gene-0.2-mRNA-1"/>
    <property type="gene ID" value="maker-uti_cns_0006894-snap-gene-0.2"/>
</dbReference>
<dbReference type="PROSITE" id="PS00107">
    <property type="entry name" value="PROTEIN_KINASE_ATP"/>
    <property type="match status" value="1"/>
</dbReference>
<dbReference type="CDD" id="cd00192">
    <property type="entry name" value="PTKc"/>
    <property type="match status" value="1"/>
</dbReference>
<evidence type="ECO:0000313" key="11">
    <source>
        <dbReference type="WBParaSite" id="maker-uti_cns_0006894-snap-gene-0.2-mRNA-1"/>
    </source>
</evidence>
<dbReference type="InterPro" id="IPR008266">
    <property type="entry name" value="Tyr_kinase_AS"/>
</dbReference>
<proteinExistence type="predicted"/>
<evidence type="ECO:0000259" key="9">
    <source>
        <dbReference type="PROSITE" id="PS50011"/>
    </source>
</evidence>
<dbReference type="InterPro" id="IPR001245">
    <property type="entry name" value="Ser-Thr/Tyr_kinase_cat_dom"/>
</dbReference>
<dbReference type="InterPro" id="IPR020635">
    <property type="entry name" value="Tyr_kinase_cat_dom"/>
</dbReference>
<dbReference type="GO" id="GO:0007169">
    <property type="term" value="P:cell surface receptor protein tyrosine kinase signaling pathway"/>
    <property type="evidence" value="ECO:0007669"/>
    <property type="project" value="TreeGrafter"/>
</dbReference>
<feature type="signal peptide" evidence="8">
    <location>
        <begin position="1"/>
        <end position="26"/>
    </location>
</feature>
<evidence type="ECO:0000256" key="3">
    <source>
        <dbReference type="ARBA" id="ARBA00022989"/>
    </source>
</evidence>
<evidence type="ECO:0000256" key="7">
    <source>
        <dbReference type="SAM" id="Phobius"/>
    </source>
</evidence>
<dbReference type="PANTHER" id="PTHR24416:SF489">
    <property type="entry name" value="PROTEIN KINASE DOMAIN-CONTAINING PROTEIN"/>
    <property type="match status" value="1"/>
</dbReference>
<dbReference type="InterPro" id="IPR000719">
    <property type="entry name" value="Prot_kinase_dom"/>
</dbReference>
<dbReference type="GO" id="GO:0043235">
    <property type="term" value="C:receptor complex"/>
    <property type="evidence" value="ECO:0007669"/>
    <property type="project" value="TreeGrafter"/>
</dbReference>
<keyword evidence="4 7" id="KW-0472">Membrane</keyword>
<dbReference type="PROSITE" id="PS50011">
    <property type="entry name" value="PROTEIN_KINASE_DOM"/>
    <property type="match status" value="1"/>
</dbReference>
<evidence type="ECO:0000256" key="6">
    <source>
        <dbReference type="PROSITE-ProRule" id="PRU10141"/>
    </source>
</evidence>
<evidence type="ECO:0000256" key="5">
    <source>
        <dbReference type="ARBA" id="ARBA00051243"/>
    </source>
</evidence>
<evidence type="ECO:0000256" key="4">
    <source>
        <dbReference type="ARBA" id="ARBA00023136"/>
    </source>
</evidence>
<dbReference type="SUPFAM" id="SSF53822">
    <property type="entry name" value="Periplasmic binding protein-like I"/>
    <property type="match status" value="1"/>
</dbReference>
<protein>
    <submittedName>
        <fullName evidence="11">Guanylate cyclase</fullName>
    </submittedName>
</protein>
<keyword evidence="6" id="KW-0547">Nucleotide-binding</keyword>
<evidence type="ECO:0000256" key="1">
    <source>
        <dbReference type="ARBA" id="ARBA00004167"/>
    </source>
</evidence>
<organism evidence="10 11">
    <name type="scientific">Macrostomum lignano</name>
    <dbReference type="NCBI Taxonomy" id="282301"/>
    <lineage>
        <taxon>Eukaryota</taxon>
        <taxon>Metazoa</taxon>
        <taxon>Spiralia</taxon>
        <taxon>Lophotrochozoa</taxon>
        <taxon>Platyhelminthes</taxon>
        <taxon>Rhabditophora</taxon>
        <taxon>Macrostomorpha</taxon>
        <taxon>Macrostomida</taxon>
        <taxon>Macrostomidae</taxon>
        <taxon>Macrostomum</taxon>
    </lineage>
</organism>
<keyword evidence="10" id="KW-1185">Reference proteome</keyword>
<sequence>MNLIRAMHLPLIVYGLVLVQLPQTDASIEIPTCDFSKLSRQLPSFVSPRVRYYFNSSTDELSNQLAVGSDPADPFPAQLVAVLLRHVFRYANVSIAESNWCRAWPYRCPVRLDLPHSAGYPFANLGYVYRNAQRYCYAQQSSAGNASSALASVSNSCTPMPSLTELARLPPASYMHVAPSNSTKLRLILHSRRRRANAINACDWLASQLADSPVRLGALPSQLRIGLIWPRGILFDDPRVLEFANLSVSIINAYNCSRLDPGRPQFCSLLDDNYQLELLPRGLDCSNPGVLDYYMRLHCLDVNCNFEAESAGPIVGMIAGTCSKTVEAVAQASTHLGTMVVAPTVESPVFARRDIYPNFYRTIPSYVAYADTVSQFLVANSWNQLGLLTNKKLFLNSQHFQQDKVRICHDEFLSERELTLQQAKDSLLRAKNEGCQLFAMDYFRKGTCLYMCAAYQLGMFPKNNYQFILAHWAKDIFTERGANCTGTGIHVPEGCTDSQVTEASNGHLVVKGFLPADRLNAYRLRLGEPAEVPMPSRASSPSVGANFDENYFGPYTSDAVYLLANALGQLHSSDSAALHRLKSPLVVAAYRQILAATQFDGFRFGHSHEPGGGFLAVWLRSLQRDGGGGYVSKNLASYRWSINGSAVVVSAESPPALPPSDYLTADGRFIRLLHPACFAAFMRALNPKWSCNQALTAFLAILLTVVLTATAGLFYGVLRYWQQKVQDRANQPFREMRERLAHMEVPKLSICINRKVGEGCFGTVFGGEINISEKRWESCAVKVLTENCKSDAVLKFLEEAEVLCKLDHENIIKLLGVSTVNQPYYIVMEFCLHGDLKSFLMARRTHRDVVYTSPEYLTRYAIDIASGLEYLHSQDPPVLHRDVALRNCLVDSFYRVKLGDFGLARMTPNYYRMQAPNFVPVRWMPPEAIQYAYFSVKSDIWAFAVLLYEMITFGKFPFYDWSHQRVMAEVARGVTLLAHFPEAANCRLRELVTRCWRYAPEDRPLVSELLHELRDQPPCVAACLDDAPPTQPVLGRDRATVAAMMSGGPGTSGAGGGTCGSLGGGGGGDTWAAWLRSSVQRHRSASDLRAVRIDFQRQQQQQQQEAADSQPVASNAVADSIAGRMVPVEPESLCLLSTTRTSASIVGVFALLLALTEAAALHLPTSSTIIGDEPGSLPVYLHRPQRQTYCRFQAQLAQLLFADSLVHPHGPGSGHNAGRFISLCQPEADPELALNASDLPLPLPAPGIGKCISTVASASVKCKTRDELVVVTRLVNSTGQYRSALEWRTTTCYAKLGLSKPVLELPHLVRISCRAVAQLGRFAIFHTLCAETAAAGAVPYGFSLRVQLPPLAGPSLRVCHPSRAGDEAHPIGARPGLQAAPLAPDLLLAAVGENLPARGAALAGVQARGRGVPVEFVIVQQVHAHAVTSRVESGMNFSGMTFSRYQENGLQFSRLRSATRLDTSPRSAVRDTRSCLRTVRRAHGVQSVIVLVPRKRIRMRGPENVAHARTGDELEGAAAHPHPERDLQILAAPDAHAFIVGANFEEVFPIDCEQAASHGGAADRISVLLAPAQLVLRDLRGRGRQAS</sequence>
<keyword evidence="6" id="KW-0067">ATP-binding</keyword>
<dbReference type="Proteomes" id="UP000095280">
    <property type="component" value="Unplaced"/>
</dbReference>
<feature type="domain" description="Protein kinase" evidence="9">
    <location>
        <begin position="750"/>
        <end position="1014"/>
    </location>
</feature>
<dbReference type="InterPro" id="IPR028082">
    <property type="entry name" value="Peripla_BP_I"/>
</dbReference>
<dbReference type="GO" id="GO:0004714">
    <property type="term" value="F:transmembrane receptor protein tyrosine kinase activity"/>
    <property type="evidence" value="ECO:0007669"/>
    <property type="project" value="UniProtKB-EC"/>
</dbReference>